<proteinExistence type="predicted"/>
<keyword evidence="6" id="KW-0325">Glycoprotein</keyword>
<dbReference type="AlphaFoldDB" id="A0AAD9FI75"/>
<evidence type="ECO:0000313" key="9">
    <source>
        <dbReference type="Proteomes" id="UP001228049"/>
    </source>
</evidence>
<comment type="caution">
    <text evidence="8">The sequence shown here is derived from an EMBL/GenBank/DDBJ whole genome shotgun (WGS) entry which is preliminary data.</text>
</comment>
<dbReference type="InterPro" id="IPR000068">
    <property type="entry name" value="GPCR_3_Ca_sens_rcpt-rel"/>
</dbReference>
<evidence type="ECO:0000256" key="1">
    <source>
        <dbReference type="ARBA" id="ARBA00004141"/>
    </source>
</evidence>
<protein>
    <submittedName>
        <fullName evidence="8">Vomeronasal type-2 receptor 1</fullName>
    </submittedName>
</protein>
<name>A0AAD9FI75_DISEL</name>
<sequence>MDGDYVIGGVFSIHSNMHTVKHNYTTMPEPLSCAGSINSRGLRFSRAMVFAIEQINNSTELLPGIKLGYEIYDSCASVSVAVHVAFQLSGGLDPVFNTGDKCSESGMVMAVVGASASTSSISMSRIIGPFNIPQVVLAFTSIGDMRILLEELSRKPSPPRQWIGSESWVTDRDMLRFSFLAGAIGFGIEKSVIPGLRDFLLDLSPSKVADSPLLTMFWEEAFNCRLVKSEATDRSVCDGTEDIKTLQSSYTDTSQLRCDKFTKLEAKELQGTTRQPAFSMDGDYVIGGVFSIHSNMHTVKHNYTTMPEPLSCAGSIDSRELRFSRAMVFAIEQINNSTELLPGIKLGYEIYDSCASVPVSVHVAFQLSGGLDPVFNTGDKCSQSGMVMAVVGESGSTPSISMSRVIGPFNIPQVVVAFISPGDMKILLEELSRKPSPPRQWIGSEAWVTDPDMLRFSFLAGAIGFGIEKSVIPGLRDFLLDLSPSKVADSPLLTMFWEEAFNCRLVKSEATDRSVCDGTEDIKTLQSSYTDTSQLRITNMVYKAVYAIAHAIHNAVCQKTDSTTQCDKFTKLEAKEEFLINRNLTWVEGGTQVRSPKAII</sequence>
<dbReference type="PRINTS" id="PR00248">
    <property type="entry name" value="GPCRMGR"/>
</dbReference>
<comment type="subcellular location">
    <subcellularLocation>
        <location evidence="1">Membrane</location>
        <topology evidence="1">Multi-pass membrane protein</topology>
    </subcellularLocation>
</comment>
<dbReference type="Proteomes" id="UP001228049">
    <property type="component" value="Unassembled WGS sequence"/>
</dbReference>
<reference evidence="8" key="1">
    <citation type="submission" date="2023-04" db="EMBL/GenBank/DDBJ databases">
        <title>Chromosome-level genome of Chaenocephalus aceratus.</title>
        <authorList>
            <person name="Park H."/>
        </authorList>
    </citation>
    <scope>NUCLEOTIDE SEQUENCE</scope>
    <source>
        <strain evidence="8">DE</strain>
        <tissue evidence="8">Muscle</tissue>
    </source>
</reference>
<dbReference type="SUPFAM" id="SSF53822">
    <property type="entry name" value="Periplasmic binding protein-like I"/>
    <property type="match status" value="2"/>
</dbReference>
<keyword evidence="5 8" id="KW-0675">Receptor</keyword>
<keyword evidence="4" id="KW-0472">Membrane</keyword>
<evidence type="ECO:0000256" key="5">
    <source>
        <dbReference type="ARBA" id="ARBA00023170"/>
    </source>
</evidence>
<organism evidence="8 9">
    <name type="scientific">Dissostichus eleginoides</name>
    <name type="common">Patagonian toothfish</name>
    <name type="synonym">Dissostichus amissus</name>
    <dbReference type="NCBI Taxonomy" id="100907"/>
    <lineage>
        <taxon>Eukaryota</taxon>
        <taxon>Metazoa</taxon>
        <taxon>Chordata</taxon>
        <taxon>Craniata</taxon>
        <taxon>Vertebrata</taxon>
        <taxon>Euteleostomi</taxon>
        <taxon>Actinopterygii</taxon>
        <taxon>Neopterygii</taxon>
        <taxon>Teleostei</taxon>
        <taxon>Neoteleostei</taxon>
        <taxon>Acanthomorphata</taxon>
        <taxon>Eupercaria</taxon>
        <taxon>Perciformes</taxon>
        <taxon>Notothenioidei</taxon>
        <taxon>Nototheniidae</taxon>
        <taxon>Dissostichus</taxon>
    </lineage>
</organism>
<dbReference type="InterPro" id="IPR000337">
    <property type="entry name" value="GPCR_3"/>
</dbReference>
<feature type="domain" description="Receptor ligand binding region" evidence="7">
    <location>
        <begin position="413"/>
        <end position="578"/>
    </location>
</feature>
<gene>
    <name evidence="8" type="ORF">KUDE01_000406</name>
</gene>
<evidence type="ECO:0000259" key="7">
    <source>
        <dbReference type="Pfam" id="PF01094"/>
    </source>
</evidence>
<evidence type="ECO:0000256" key="6">
    <source>
        <dbReference type="ARBA" id="ARBA00023180"/>
    </source>
</evidence>
<keyword evidence="3" id="KW-1133">Transmembrane helix</keyword>
<dbReference type="PANTHER" id="PTHR24061">
    <property type="entry name" value="CALCIUM-SENSING RECEPTOR-RELATED"/>
    <property type="match status" value="1"/>
</dbReference>
<dbReference type="PANTHER" id="PTHR24061:SF528">
    <property type="entry name" value="C-FAMILY ODORANT RECEPTOR OLFCD2-RELATED"/>
    <property type="match status" value="1"/>
</dbReference>
<accession>A0AAD9FI75</accession>
<evidence type="ECO:0000313" key="8">
    <source>
        <dbReference type="EMBL" id="KAK1899615.1"/>
    </source>
</evidence>
<dbReference type="GO" id="GO:0005886">
    <property type="term" value="C:plasma membrane"/>
    <property type="evidence" value="ECO:0007669"/>
    <property type="project" value="TreeGrafter"/>
</dbReference>
<keyword evidence="2" id="KW-0812">Transmembrane</keyword>
<evidence type="ECO:0000256" key="4">
    <source>
        <dbReference type="ARBA" id="ARBA00023136"/>
    </source>
</evidence>
<keyword evidence="9" id="KW-1185">Reference proteome</keyword>
<dbReference type="Pfam" id="PF01094">
    <property type="entry name" value="ANF_receptor"/>
    <property type="match status" value="2"/>
</dbReference>
<feature type="domain" description="Receptor ligand binding region" evidence="7">
    <location>
        <begin position="46"/>
        <end position="141"/>
    </location>
</feature>
<dbReference type="InterPro" id="IPR001828">
    <property type="entry name" value="ANF_lig-bd_rcpt"/>
</dbReference>
<dbReference type="GO" id="GO:0004930">
    <property type="term" value="F:G protein-coupled receptor activity"/>
    <property type="evidence" value="ECO:0007669"/>
    <property type="project" value="InterPro"/>
</dbReference>
<evidence type="ECO:0000256" key="2">
    <source>
        <dbReference type="ARBA" id="ARBA00022692"/>
    </source>
</evidence>
<evidence type="ECO:0000256" key="3">
    <source>
        <dbReference type="ARBA" id="ARBA00022989"/>
    </source>
</evidence>
<dbReference type="InterPro" id="IPR028082">
    <property type="entry name" value="Peripla_BP_I"/>
</dbReference>
<dbReference type="EMBL" id="JASDAP010000007">
    <property type="protein sequence ID" value="KAK1899615.1"/>
    <property type="molecule type" value="Genomic_DNA"/>
</dbReference>
<dbReference type="Gene3D" id="3.40.50.2300">
    <property type="match status" value="2"/>
</dbReference>